<protein>
    <submittedName>
        <fullName evidence="2">Uncharacterized protein</fullName>
    </submittedName>
</protein>
<evidence type="ECO:0000313" key="2">
    <source>
        <dbReference type="EMBL" id="BCI63704.1"/>
    </source>
</evidence>
<keyword evidence="1" id="KW-0175">Coiled coil</keyword>
<accession>A0A7G1HZ36</accession>
<proteinExistence type="predicted"/>
<dbReference type="Proteomes" id="UP000594042">
    <property type="component" value="Chromosome"/>
</dbReference>
<reference evidence="3" key="1">
    <citation type="submission" date="2020-07" db="EMBL/GenBank/DDBJ databases">
        <title>Complete genome sequencing of Coprobacter sp. strain 2CBH44.</title>
        <authorList>
            <person name="Sakamoto M."/>
            <person name="Murakami T."/>
            <person name="Mori H."/>
        </authorList>
    </citation>
    <scope>NUCLEOTIDE SEQUENCE [LARGE SCALE GENOMIC DNA]</scope>
    <source>
        <strain evidence="3">2CBH44</strain>
    </source>
</reference>
<dbReference type="EMBL" id="AP023322">
    <property type="protein sequence ID" value="BCI63704.1"/>
    <property type="molecule type" value="Genomic_DNA"/>
</dbReference>
<evidence type="ECO:0000256" key="1">
    <source>
        <dbReference type="SAM" id="Coils"/>
    </source>
</evidence>
<name>A0A7G1HZ36_9BACT</name>
<dbReference type="AlphaFoldDB" id="A0A7G1HZ36"/>
<gene>
    <name evidence="2" type="ORF">Cop2CBH44_20570</name>
</gene>
<organism evidence="2 3">
    <name type="scientific">Coprobacter secundus subsp. similis</name>
    <dbReference type="NCBI Taxonomy" id="2751153"/>
    <lineage>
        <taxon>Bacteria</taxon>
        <taxon>Pseudomonadati</taxon>
        <taxon>Bacteroidota</taxon>
        <taxon>Bacteroidia</taxon>
        <taxon>Bacteroidales</taxon>
        <taxon>Barnesiellaceae</taxon>
        <taxon>Coprobacter</taxon>
    </lineage>
</organism>
<sequence length="63" mass="7368">MTNLAKYKGQMQDQKDYMPKALYERKMKRLQALMDDLEEAIQAITDEMDEVIASWYCSGRGNC</sequence>
<dbReference type="KEGG" id="copr:Cop2CBH44_20570"/>
<feature type="coiled-coil region" evidence="1">
    <location>
        <begin position="20"/>
        <end position="54"/>
    </location>
</feature>
<evidence type="ECO:0000313" key="3">
    <source>
        <dbReference type="Proteomes" id="UP000594042"/>
    </source>
</evidence>
<keyword evidence="3" id="KW-1185">Reference proteome</keyword>